<keyword evidence="3" id="KW-1185">Reference proteome</keyword>
<accession>A0A1I4CCL4</accession>
<dbReference type="AlphaFoldDB" id="A0A1I4CCL4"/>
<proteinExistence type="predicted"/>
<dbReference type="EMBL" id="FOSN01000020">
    <property type="protein sequence ID" value="SFK78019.1"/>
    <property type="molecule type" value="Genomic_DNA"/>
</dbReference>
<dbReference type="InterPro" id="IPR045584">
    <property type="entry name" value="Pilin-like"/>
</dbReference>
<keyword evidence="1" id="KW-0472">Membrane</keyword>
<dbReference type="NCBIfam" id="TIGR02532">
    <property type="entry name" value="IV_pilin_GFxxxE"/>
    <property type="match status" value="1"/>
</dbReference>
<evidence type="ECO:0000313" key="3">
    <source>
        <dbReference type="Proteomes" id="UP000198755"/>
    </source>
</evidence>
<name>A0A1I4CCL4_9HYPH</name>
<dbReference type="RefSeq" id="WP_091685832.1">
    <property type="nucleotide sequence ID" value="NZ_FOSN01000020.1"/>
</dbReference>
<dbReference type="Pfam" id="PF07963">
    <property type="entry name" value="N_methyl"/>
    <property type="match status" value="1"/>
</dbReference>
<dbReference type="STRING" id="1612308.SAMN05444581_1205"/>
<dbReference type="OrthoDB" id="7366901at2"/>
<evidence type="ECO:0000256" key="1">
    <source>
        <dbReference type="SAM" id="Phobius"/>
    </source>
</evidence>
<keyword evidence="1" id="KW-1133">Transmembrane helix</keyword>
<organism evidence="2 3">
    <name type="scientific">Methylocapsa palsarum</name>
    <dbReference type="NCBI Taxonomy" id="1612308"/>
    <lineage>
        <taxon>Bacteria</taxon>
        <taxon>Pseudomonadati</taxon>
        <taxon>Pseudomonadota</taxon>
        <taxon>Alphaproteobacteria</taxon>
        <taxon>Hyphomicrobiales</taxon>
        <taxon>Beijerinckiaceae</taxon>
        <taxon>Methylocapsa</taxon>
    </lineage>
</organism>
<reference evidence="2 3" key="1">
    <citation type="submission" date="2016-10" db="EMBL/GenBank/DDBJ databases">
        <authorList>
            <person name="de Groot N.N."/>
        </authorList>
    </citation>
    <scope>NUCLEOTIDE SEQUENCE [LARGE SCALE GENOMIC DNA]</scope>
    <source>
        <strain evidence="2 3">NE2</strain>
    </source>
</reference>
<dbReference type="Proteomes" id="UP000198755">
    <property type="component" value="Unassembled WGS sequence"/>
</dbReference>
<keyword evidence="1" id="KW-0812">Transmembrane</keyword>
<dbReference type="Gene3D" id="3.30.700.10">
    <property type="entry name" value="Glycoprotein, Type 4 Pilin"/>
    <property type="match status" value="1"/>
</dbReference>
<dbReference type="SUPFAM" id="SSF54523">
    <property type="entry name" value="Pili subunits"/>
    <property type="match status" value="1"/>
</dbReference>
<protein>
    <submittedName>
        <fullName evidence="2">General secretion pathway protein H</fullName>
    </submittedName>
</protein>
<sequence>MTAPEREDGFTLLEIVCVLSIVAMLAAIAFPAFPRASSRARLEGFAIETAALLKGDRNAALRRGAHVATELDAAGKTIRSGAGGRVLRFPNDVGFKATLAERCGRYAAGTTIDFFPTGMSCGGSISLSRLGATFEIHVNWLTGGIDVVPAKT</sequence>
<gene>
    <name evidence="2" type="ORF">SAMN05444581_1205</name>
</gene>
<evidence type="ECO:0000313" key="2">
    <source>
        <dbReference type="EMBL" id="SFK78019.1"/>
    </source>
</evidence>
<dbReference type="InterPro" id="IPR012902">
    <property type="entry name" value="N_methyl_site"/>
</dbReference>
<feature type="transmembrane region" description="Helical" evidence="1">
    <location>
        <begin position="12"/>
        <end position="33"/>
    </location>
</feature>